<dbReference type="InterPro" id="IPR000812">
    <property type="entry name" value="TFIIB"/>
</dbReference>
<keyword evidence="3" id="KW-0479">Metal-binding</keyword>
<dbReference type="Pfam" id="PF07741">
    <property type="entry name" value="BRF1"/>
    <property type="match status" value="1"/>
</dbReference>
<evidence type="ECO:0000256" key="9">
    <source>
        <dbReference type="ARBA" id="ARBA00023242"/>
    </source>
</evidence>
<keyword evidence="4" id="KW-0863">Zinc-finger</keyword>
<organism evidence="12 13">
    <name type="scientific">Zalerion maritima</name>
    <dbReference type="NCBI Taxonomy" id="339359"/>
    <lineage>
        <taxon>Eukaryota</taxon>
        <taxon>Fungi</taxon>
        <taxon>Dikarya</taxon>
        <taxon>Ascomycota</taxon>
        <taxon>Pezizomycotina</taxon>
        <taxon>Sordariomycetes</taxon>
        <taxon>Lulworthiomycetidae</taxon>
        <taxon>Lulworthiales</taxon>
        <taxon>Lulworthiaceae</taxon>
        <taxon>Zalerion</taxon>
    </lineage>
</organism>
<dbReference type="EMBL" id="JAKWBI020000084">
    <property type="protein sequence ID" value="KAJ2903326.1"/>
    <property type="molecule type" value="Genomic_DNA"/>
</dbReference>
<dbReference type="GO" id="GO:0008270">
    <property type="term" value="F:zinc ion binding"/>
    <property type="evidence" value="ECO:0007669"/>
    <property type="project" value="UniProtKB-KW"/>
</dbReference>
<evidence type="ECO:0000256" key="2">
    <source>
        <dbReference type="ARBA" id="ARBA00010857"/>
    </source>
</evidence>
<feature type="region of interest" description="Disordered" evidence="10">
    <location>
        <begin position="1"/>
        <end position="58"/>
    </location>
</feature>
<accession>A0AAD5RSP1</accession>
<dbReference type="FunFam" id="1.10.472.10:FF:000002">
    <property type="entry name" value="Transcription factor IIIB 90 kDa subunit"/>
    <property type="match status" value="1"/>
</dbReference>
<dbReference type="Pfam" id="PF00382">
    <property type="entry name" value="TFIIB"/>
    <property type="match status" value="2"/>
</dbReference>
<dbReference type="Gene3D" id="1.20.5.650">
    <property type="entry name" value="Single helix bin"/>
    <property type="match status" value="1"/>
</dbReference>
<dbReference type="GO" id="GO:0097550">
    <property type="term" value="C:transcription preinitiation complex"/>
    <property type="evidence" value="ECO:0007669"/>
    <property type="project" value="TreeGrafter"/>
</dbReference>
<feature type="region of interest" description="Disordered" evidence="10">
    <location>
        <begin position="643"/>
        <end position="736"/>
    </location>
</feature>
<feature type="compositionally biased region" description="Acidic residues" evidence="10">
    <location>
        <begin position="721"/>
        <end position="736"/>
    </location>
</feature>
<comment type="subcellular location">
    <subcellularLocation>
        <location evidence="1">Nucleus</location>
    </subcellularLocation>
</comment>
<gene>
    <name evidence="12" type="ORF">MKZ38_010077</name>
</gene>
<keyword evidence="13" id="KW-1185">Reference proteome</keyword>
<keyword evidence="7" id="KW-0010">Activator</keyword>
<feature type="domain" description="Cyclin-like" evidence="11">
    <location>
        <begin position="134"/>
        <end position="217"/>
    </location>
</feature>
<dbReference type="SUPFAM" id="SSF47954">
    <property type="entry name" value="Cyclin-like"/>
    <property type="match status" value="2"/>
</dbReference>
<dbReference type="GO" id="GO:0070897">
    <property type="term" value="P:transcription preinitiation complex assembly"/>
    <property type="evidence" value="ECO:0007669"/>
    <property type="project" value="InterPro"/>
</dbReference>
<comment type="similarity">
    <text evidence="2">Belongs to the TFIIB family.</text>
</comment>
<protein>
    <submittedName>
        <fullName evidence="12">Transcription factor IIIB</fullName>
    </submittedName>
</protein>
<keyword evidence="5" id="KW-0862">Zinc</keyword>
<comment type="caution">
    <text evidence="12">The sequence shown here is derived from an EMBL/GenBank/DDBJ whole genome shotgun (WGS) entry which is preliminary data.</text>
</comment>
<dbReference type="InterPro" id="IPR011665">
    <property type="entry name" value="BRF1_TBP-bd_dom"/>
</dbReference>
<feature type="compositionally biased region" description="Basic residues" evidence="10">
    <location>
        <begin position="591"/>
        <end position="604"/>
    </location>
</feature>
<name>A0AAD5RSP1_9PEZI</name>
<dbReference type="GO" id="GO:0001006">
    <property type="term" value="F:RNA polymerase III type 3 promoter sequence-specific DNA binding"/>
    <property type="evidence" value="ECO:0007669"/>
    <property type="project" value="TreeGrafter"/>
</dbReference>
<proteinExistence type="inferred from homology"/>
<dbReference type="Proteomes" id="UP001201980">
    <property type="component" value="Unassembled WGS sequence"/>
</dbReference>
<dbReference type="PANTHER" id="PTHR11618">
    <property type="entry name" value="TRANSCRIPTION INITIATION FACTOR IIB-RELATED"/>
    <property type="match status" value="1"/>
</dbReference>
<evidence type="ECO:0000313" key="12">
    <source>
        <dbReference type="EMBL" id="KAJ2903326.1"/>
    </source>
</evidence>
<reference evidence="12" key="1">
    <citation type="submission" date="2022-07" db="EMBL/GenBank/DDBJ databases">
        <title>Draft genome sequence of Zalerion maritima ATCC 34329, a (micro)plastics degrading marine fungus.</title>
        <authorList>
            <person name="Paco A."/>
            <person name="Goncalves M.F.M."/>
            <person name="Rocha-Santos T.A.P."/>
            <person name="Alves A."/>
        </authorList>
    </citation>
    <scope>NUCLEOTIDE SEQUENCE</scope>
    <source>
        <strain evidence="12">ATCC 34329</strain>
    </source>
</reference>
<evidence type="ECO:0000256" key="6">
    <source>
        <dbReference type="ARBA" id="ARBA00023015"/>
    </source>
</evidence>
<evidence type="ECO:0000256" key="8">
    <source>
        <dbReference type="ARBA" id="ARBA00023163"/>
    </source>
</evidence>
<feature type="region of interest" description="Disordered" evidence="10">
    <location>
        <begin position="587"/>
        <end position="616"/>
    </location>
</feature>
<evidence type="ECO:0000256" key="7">
    <source>
        <dbReference type="ARBA" id="ARBA00023159"/>
    </source>
</evidence>
<dbReference type="SMART" id="SM00385">
    <property type="entry name" value="CYCLIN"/>
    <property type="match status" value="2"/>
</dbReference>
<evidence type="ECO:0000256" key="4">
    <source>
        <dbReference type="ARBA" id="ARBA00022771"/>
    </source>
</evidence>
<dbReference type="GO" id="GO:0000995">
    <property type="term" value="F:RNA polymerase III general transcription initiation factor activity"/>
    <property type="evidence" value="ECO:0007669"/>
    <property type="project" value="TreeGrafter"/>
</dbReference>
<dbReference type="GO" id="GO:0017025">
    <property type="term" value="F:TBP-class protein binding"/>
    <property type="evidence" value="ECO:0007669"/>
    <property type="project" value="InterPro"/>
</dbReference>
<dbReference type="InterPro" id="IPR013150">
    <property type="entry name" value="TFIIB_cyclin"/>
</dbReference>
<evidence type="ECO:0000259" key="11">
    <source>
        <dbReference type="SMART" id="SM00385"/>
    </source>
</evidence>
<feature type="compositionally biased region" description="Acidic residues" evidence="10">
    <location>
        <begin position="683"/>
        <end position="709"/>
    </location>
</feature>
<evidence type="ECO:0000256" key="1">
    <source>
        <dbReference type="ARBA" id="ARBA00004123"/>
    </source>
</evidence>
<keyword evidence="9" id="KW-0539">Nucleus</keyword>
<dbReference type="GO" id="GO:0000126">
    <property type="term" value="C:transcription factor TFIIIB complex"/>
    <property type="evidence" value="ECO:0007669"/>
    <property type="project" value="TreeGrafter"/>
</dbReference>
<keyword evidence="6" id="KW-0805">Transcription regulation</keyword>
<dbReference type="InterPro" id="IPR036915">
    <property type="entry name" value="Cyclin-like_sf"/>
</dbReference>
<evidence type="ECO:0000256" key="3">
    <source>
        <dbReference type="ARBA" id="ARBA00022723"/>
    </source>
</evidence>
<evidence type="ECO:0000256" key="10">
    <source>
        <dbReference type="SAM" id="MobiDB-lite"/>
    </source>
</evidence>
<evidence type="ECO:0000256" key="5">
    <source>
        <dbReference type="ARBA" id="ARBA00022833"/>
    </source>
</evidence>
<dbReference type="PANTHER" id="PTHR11618:SF4">
    <property type="entry name" value="TRANSCRIPTION FACTOR IIIB 90 KDA SUBUNIT"/>
    <property type="match status" value="1"/>
</dbReference>
<dbReference type="GO" id="GO:0005634">
    <property type="term" value="C:nucleus"/>
    <property type="evidence" value="ECO:0007669"/>
    <property type="project" value="UniProtKB-SubCell"/>
</dbReference>
<feature type="domain" description="Cyclin-like" evidence="11">
    <location>
        <begin position="256"/>
        <end position="340"/>
    </location>
</feature>
<dbReference type="AlphaFoldDB" id="A0AAD5RSP1"/>
<sequence>MPPRQRKPAQPVRAAYNPMREMRRNEDAALAALMAKKKKKNEQAGKGAQKPSCPNKSCTNPDVVDGVCQSCGRIVDDSIIVADVQFGEAANGAAVLQGQYIAEDQGAVTSSHPAFRRLGGGSDSRERSIREAKGGIERIAYQLHIPDRIVTRAVQIFKLALTHRFTQGRRLPTVYAVCLYLACRSHKDAGESEDGDDVRNAFDDVVNRKPSENQIMLIDFADLIQVNVFRLGRAFKALHAVVPATENGWLPISPEDLIYRFAARLEFLHETDAVATTAVRLAKSMALDMMAEGRRPSGICGACLLMAARIHNFRRSVREVVYVVKVTMETIRIRMDEFRSTAASDMSVEQFLSDNWTAVGRAHPPAYYKSEYAQKMRLRKRKRDLKDLGAEEDGDEAAAEDVADIEEIAEDPKNKELVEELSSLPFVEYHRDENGRIIIPKAAQEDNIDGTDETIVNNLAEEFIEQEVQQTQKGNRKQKTLPINQSWRGEEEEIEQQITEMISDPATIQHTKAFEAAAKRAKVHHDIATRGLKDVSMDKEVGEDEFANDPEVQNCLLSEEEAKLKELLWVNENEQYLRKEQAKIFHDKITAKKPKSNRGRKKRGNGGPPDEPFATAGESALNMANRLHLSTRLDMNVFESMFSGNNGADGPRSRSSAVTSKRTSREGSTAVRERHDAQPEPGSEQDDEPEEDADGDDNFGCNDNDDEEFGGGGEYDYNEGGFEDDDEQGGGYDEDE</sequence>
<dbReference type="InterPro" id="IPR013763">
    <property type="entry name" value="Cyclin-like_dom"/>
</dbReference>
<evidence type="ECO:0000313" key="13">
    <source>
        <dbReference type="Proteomes" id="UP001201980"/>
    </source>
</evidence>
<keyword evidence="8" id="KW-0804">Transcription</keyword>
<dbReference type="Gene3D" id="1.10.472.10">
    <property type="entry name" value="Cyclin-like"/>
    <property type="match status" value="2"/>
</dbReference>